<reference evidence="3 4" key="1">
    <citation type="submission" date="2024-02" db="EMBL/GenBank/DDBJ databases">
        <title>Bacteria isolated from the canopy kelp, Nereocystis luetkeana.</title>
        <authorList>
            <person name="Pfister C.A."/>
            <person name="Younker I.T."/>
            <person name="Light S.H."/>
        </authorList>
    </citation>
    <scope>NUCLEOTIDE SEQUENCE [LARGE SCALE GENOMIC DNA]</scope>
    <source>
        <strain evidence="3 4">TI.4.07</strain>
    </source>
</reference>
<evidence type="ECO:0000259" key="2">
    <source>
        <dbReference type="Pfam" id="PF13407"/>
    </source>
</evidence>
<dbReference type="EMBL" id="JBAKAR010000002">
    <property type="protein sequence ID" value="MEL0612212.1"/>
    <property type="molecule type" value="Genomic_DNA"/>
</dbReference>
<dbReference type="Gene3D" id="3.40.50.2300">
    <property type="match status" value="2"/>
</dbReference>
<evidence type="ECO:0000256" key="1">
    <source>
        <dbReference type="SAM" id="SignalP"/>
    </source>
</evidence>
<dbReference type="SUPFAM" id="SSF53822">
    <property type="entry name" value="Periplasmic binding protein-like I"/>
    <property type="match status" value="1"/>
</dbReference>
<dbReference type="Proteomes" id="UP001379949">
    <property type="component" value="Unassembled WGS sequence"/>
</dbReference>
<dbReference type="Pfam" id="PF13407">
    <property type="entry name" value="Peripla_BP_4"/>
    <property type="match status" value="1"/>
</dbReference>
<name>A0ABU9G492_9GAMM</name>
<evidence type="ECO:0000313" key="3">
    <source>
        <dbReference type="EMBL" id="MEL0612212.1"/>
    </source>
</evidence>
<dbReference type="RefSeq" id="WP_341566322.1">
    <property type="nucleotide sequence ID" value="NZ_JBAKAR010000002.1"/>
</dbReference>
<sequence>MRRLPFTLFVIAIISWCMPLQAANVQSFTMDSSHFYSLYPEQQALSDQFSATVNSPPTPVDKPQRRPVQVTMLLFGRAQTLKNHSLVNAFQRRMSELKIDYRLETFYGQRNHYDAAEYAKLKHSRPDYLIITELDIVQSRYVEQVLREGHPKVIFYDMATPLSNWQNHPPFMYIGFDKAKIVNMLVSYLHRQLPPHARIAAFLADSAALGDQRCDAFLDAMAAVNRPIQRIQTMESSVQIAKKAARRLLAAHSVDFIFSCTQNISDGVASAIQTFPSAGVKTNSWGVSSNELSNLISQRTLVSTLFRWDDLAIAIAEGIKGDLEGEAVPKLYIAQASLISSDLDSESLKLLMRRAYRYSGTAL</sequence>
<dbReference type="InterPro" id="IPR025997">
    <property type="entry name" value="SBP_2_dom"/>
</dbReference>
<proteinExistence type="predicted"/>
<keyword evidence="1" id="KW-0732">Signal</keyword>
<dbReference type="InterPro" id="IPR028082">
    <property type="entry name" value="Peripla_BP_I"/>
</dbReference>
<comment type="caution">
    <text evidence="3">The sequence shown here is derived from an EMBL/GenBank/DDBJ whole genome shotgun (WGS) entry which is preliminary data.</text>
</comment>
<keyword evidence="4" id="KW-1185">Reference proteome</keyword>
<organism evidence="3 4">
    <name type="scientific">Marinomonas arenicola</name>
    <dbReference type="NCBI Taxonomy" id="569601"/>
    <lineage>
        <taxon>Bacteria</taxon>
        <taxon>Pseudomonadati</taxon>
        <taxon>Pseudomonadota</taxon>
        <taxon>Gammaproteobacteria</taxon>
        <taxon>Oceanospirillales</taxon>
        <taxon>Oceanospirillaceae</taxon>
        <taxon>Marinomonas</taxon>
    </lineage>
</organism>
<accession>A0ABU9G492</accession>
<feature type="chain" id="PRO_5045727435" evidence="1">
    <location>
        <begin position="23"/>
        <end position="363"/>
    </location>
</feature>
<evidence type="ECO:0000313" key="4">
    <source>
        <dbReference type="Proteomes" id="UP001379949"/>
    </source>
</evidence>
<feature type="domain" description="Periplasmic binding protein" evidence="2">
    <location>
        <begin position="125"/>
        <end position="277"/>
    </location>
</feature>
<feature type="signal peptide" evidence="1">
    <location>
        <begin position="1"/>
        <end position="22"/>
    </location>
</feature>
<gene>
    <name evidence="3" type="ORF">V6242_03570</name>
</gene>
<protein>
    <submittedName>
        <fullName evidence="3">Substrate-binding domain-containing protein</fullName>
    </submittedName>
</protein>